<dbReference type="AlphaFoldDB" id="A0A6J6UR59"/>
<evidence type="ECO:0000313" key="1">
    <source>
        <dbReference type="EMBL" id="CAB4762451.1"/>
    </source>
</evidence>
<dbReference type="EMBL" id="CAFBMH010000069">
    <property type="protein sequence ID" value="CAB4915554.1"/>
    <property type="molecule type" value="Genomic_DNA"/>
</dbReference>
<protein>
    <submittedName>
        <fullName evidence="1">Unannotated protein</fullName>
    </submittedName>
</protein>
<accession>A0A6J6UR59</accession>
<evidence type="ECO:0000313" key="3">
    <source>
        <dbReference type="EMBL" id="CAB4915554.1"/>
    </source>
</evidence>
<evidence type="ECO:0000313" key="4">
    <source>
        <dbReference type="EMBL" id="CAB4985862.1"/>
    </source>
</evidence>
<reference evidence="1" key="1">
    <citation type="submission" date="2020-05" db="EMBL/GenBank/DDBJ databases">
        <authorList>
            <person name="Chiriac C."/>
            <person name="Salcher M."/>
            <person name="Ghai R."/>
            <person name="Kavagutti S V."/>
        </authorList>
    </citation>
    <scope>NUCLEOTIDE SEQUENCE</scope>
</reference>
<evidence type="ECO:0000313" key="2">
    <source>
        <dbReference type="EMBL" id="CAB4812013.1"/>
    </source>
</evidence>
<proteinExistence type="predicted"/>
<gene>
    <name evidence="1" type="ORF">UFOPK2754_02504</name>
    <name evidence="2" type="ORF">UFOPK3139_00053</name>
    <name evidence="3" type="ORF">UFOPK3543_01788</name>
    <name evidence="4" type="ORF">UFOPK3967_00679</name>
</gene>
<name>A0A6J6UR59_9ZZZZ</name>
<dbReference type="EMBL" id="CAEZYR010000115">
    <property type="protein sequence ID" value="CAB4762451.1"/>
    <property type="molecule type" value="Genomic_DNA"/>
</dbReference>
<organism evidence="1">
    <name type="scientific">freshwater metagenome</name>
    <dbReference type="NCBI Taxonomy" id="449393"/>
    <lineage>
        <taxon>unclassified sequences</taxon>
        <taxon>metagenomes</taxon>
        <taxon>ecological metagenomes</taxon>
    </lineage>
</organism>
<dbReference type="EMBL" id="CAFBOS010000028">
    <property type="protein sequence ID" value="CAB4985862.1"/>
    <property type="molecule type" value="Genomic_DNA"/>
</dbReference>
<dbReference type="EMBL" id="CAFABA010000001">
    <property type="protein sequence ID" value="CAB4812013.1"/>
    <property type="molecule type" value="Genomic_DNA"/>
</dbReference>
<sequence>MANVGWLTMALFTIYDVRVRPGRLDDFYAKEVGGHAMAVRLGAEQPTIRRDTTDDHRFIVSFRFADQDAYVAFLERVALDEEAQVYNGGAKLPENSSEVLSVRVVEDFAL</sequence>